<dbReference type="AlphaFoldDB" id="A0A6N6JIV5"/>
<protein>
    <recommendedName>
        <fullName evidence="3">DUF1801 domain-containing protein</fullName>
    </recommendedName>
</protein>
<evidence type="ECO:0000313" key="2">
    <source>
        <dbReference type="Proteomes" id="UP000436822"/>
    </source>
</evidence>
<comment type="caution">
    <text evidence="1">The sequence shown here is derived from an EMBL/GenBank/DDBJ whole genome shotgun (WGS) entry which is preliminary data.</text>
</comment>
<sequence length="121" mass="13460">MAHDLPAVFHLLRPLYEAHAHKCIVLRDDPDAYTLTTHEVRARDGYRTGFGGVEIRKAYVSAHLMPVYVHPDLLEGISPALKKRMQGKSCFNFKTPDTALFAELAGLIAAGIVRFEADGRL</sequence>
<dbReference type="RefSeq" id="WP_159808395.1">
    <property type="nucleotide sequence ID" value="NZ_BLJE01000003.1"/>
</dbReference>
<evidence type="ECO:0000313" key="1">
    <source>
        <dbReference type="EMBL" id="GFE65877.1"/>
    </source>
</evidence>
<organism evidence="1 2">
    <name type="scientific">Litoreibacter roseus</name>
    <dbReference type="NCBI Taxonomy" id="2601869"/>
    <lineage>
        <taxon>Bacteria</taxon>
        <taxon>Pseudomonadati</taxon>
        <taxon>Pseudomonadota</taxon>
        <taxon>Alphaproteobacteria</taxon>
        <taxon>Rhodobacterales</taxon>
        <taxon>Roseobacteraceae</taxon>
        <taxon>Litoreibacter</taxon>
    </lineage>
</organism>
<accession>A0A6N6JIV5</accession>
<reference evidence="1 2" key="1">
    <citation type="submission" date="2019-12" db="EMBL/GenBank/DDBJ databases">
        <title>Litoreibacter badius sp. nov., a novel bacteriochlorophyll a-containing bacterium in the genus Litoreibacter.</title>
        <authorList>
            <person name="Kanamuro M."/>
            <person name="Takabe Y."/>
            <person name="Mori K."/>
            <person name="Takaichi S."/>
            <person name="Hanada S."/>
        </authorList>
    </citation>
    <scope>NUCLEOTIDE SEQUENCE [LARGE SCALE GENOMIC DNA]</scope>
    <source>
        <strain evidence="1 2">K6</strain>
    </source>
</reference>
<dbReference type="OrthoDB" id="6331972at2"/>
<evidence type="ECO:0008006" key="3">
    <source>
        <dbReference type="Google" id="ProtNLM"/>
    </source>
</evidence>
<proteinExistence type="predicted"/>
<keyword evidence="2" id="KW-1185">Reference proteome</keyword>
<gene>
    <name evidence="1" type="ORF">KIN_29510</name>
</gene>
<dbReference type="Proteomes" id="UP000436822">
    <property type="component" value="Unassembled WGS sequence"/>
</dbReference>
<name>A0A6N6JIV5_9RHOB</name>
<dbReference type="EMBL" id="BLJE01000003">
    <property type="protein sequence ID" value="GFE65877.1"/>
    <property type="molecule type" value="Genomic_DNA"/>
</dbReference>